<evidence type="ECO:0000313" key="12">
    <source>
        <dbReference type="Proteomes" id="UP001596160"/>
    </source>
</evidence>
<evidence type="ECO:0000256" key="8">
    <source>
        <dbReference type="SAM" id="MobiDB-lite"/>
    </source>
</evidence>
<evidence type="ECO:0000256" key="2">
    <source>
        <dbReference type="ARBA" id="ARBA00022448"/>
    </source>
</evidence>
<keyword evidence="3" id="KW-1003">Cell membrane</keyword>
<sequence>MTSESAPPRAGRREWWGLAVLALPTSVLAMDMTVLHLAAPTISEDLSSSGSELLWILDIYGFLISGFLISMGTLGDRIGRRRLLLIGATAFAVASVFAAYAQSAEMLILARALLGVAGATLMPSTLALISTMFAVPAQRAFAVAVWMTAFISGEAVGPLVGGVLLEFFWWGSVFLIAVPVMLLLLVTGPKLLPEHREARPTGRFDFVSAALSLLAVLSLVYAVKLLSESGAGAGPLGFALVGLAAGAAFVRRQNRLDEPLMDLGLFRIPAFSAALSTQTLAVCGLAGTQLLLMQYLQSVHELSPLQAGLWTLPAVGIGIGGTLLAPRVVTRVRPATVVSVCLALAAVGAALIVPAGPESGLAWAIGGFTLLYVGITPILALTTDLIVGSAPPERAGAASAISESGAELGLSLGMALLGSLGLAVYRRQLADSAPAGVDDAVLSDAEQTVGSAVSAAENLPEPAASDLVDAARDAFTDGLATAAGLTAALLLATAALAALMLRGVSTVDHGEEESESPARAQAPAEGAAPERESKPAAARGD</sequence>
<feature type="compositionally biased region" description="Basic and acidic residues" evidence="8">
    <location>
        <begin position="528"/>
        <end position="541"/>
    </location>
</feature>
<dbReference type="InterPro" id="IPR036259">
    <property type="entry name" value="MFS_trans_sf"/>
</dbReference>
<dbReference type="PROSITE" id="PS50850">
    <property type="entry name" value="MFS"/>
    <property type="match status" value="1"/>
</dbReference>
<organism evidence="11 12">
    <name type="scientific">Streptomyces amakusaensis</name>
    <dbReference type="NCBI Taxonomy" id="67271"/>
    <lineage>
        <taxon>Bacteria</taxon>
        <taxon>Bacillati</taxon>
        <taxon>Actinomycetota</taxon>
        <taxon>Actinomycetes</taxon>
        <taxon>Kitasatosporales</taxon>
        <taxon>Streptomycetaceae</taxon>
        <taxon>Streptomyces</taxon>
    </lineage>
</organism>
<evidence type="ECO:0000256" key="4">
    <source>
        <dbReference type="ARBA" id="ARBA00022692"/>
    </source>
</evidence>
<dbReference type="InterPro" id="IPR011701">
    <property type="entry name" value="MFS"/>
</dbReference>
<feature type="compositionally biased region" description="Low complexity" evidence="8">
    <location>
        <begin position="517"/>
        <end position="527"/>
    </location>
</feature>
<keyword evidence="12" id="KW-1185">Reference proteome</keyword>
<evidence type="ECO:0000256" key="6">
    <source>
        <dbReference type="ARBA" id="ARBA00023136"/>
    </source>
</evidence>
<feature type="transmembrane region" description="Helical" evidence="9">
    <location>
        <begin position="83"/>
        <end position="102"/>
    </location>
</feature>
<proteinExistence type="predicted"/>
<feature type="transmembrane region" description="Helical" evidence="9">
    <location>
        <begin position="206"/>
        <end position="226"/>
    </location>
</feature>
<dbReference type="Gene3D" id="1.20.1720.10">
    <property type="entry name" value="Multidrug resistance protein D"/>
    <property type="match status" value="1"/>
</dbReference>
<accession>A0ABW0AJN4</accession>
<dbReference type="PANTHER" id="PTHR42718:SF47">
    <property type="entry name" value="METHYL VIOLOGEN RESISTANCE PROTEIN SMVA"/>
    <property type="match status" value="1"/>
</dbReference>
<gene>
    <name evidence="11" type="ORF">ACFPRH_11880</name>
</gene>
<feature type="transmembrane region" description="Helical" evidence="9">
    <location>
        <begin position="167"/>
        <end position="186"/>
    </location>
</feature>
<evidence type="ECO:0000256" key="3">
    <source>
        <dbReference type="ARBA" id="ARBA00022475"/>
    </source>
</evidence>
<comment type="caution">
    <text evidence="11">The sequence shown here is derived from an EMBL/GenBank/DDBJ whole genome shotgun (WGS) entry which is preliminary data.</text>
</comment>
<evidence type="ECO:0000256" key="9">
    <source>
        <dbReference type="SAM" id="Phobius"/>
    </source>
</evidence>
<dbReference type="RefSeq" id="WP_344478288.1">
    <property type="nucleotide sequence ID" value="NZ_BAAASB010000009.1"/>
</dbReference>
<feature type="region of interest" description="Disordered" evidence="8">
    <location>
        <begin position="507"/>
        <end position="541"/>
    </location>
</feature>
<dbReference type="Gene3D" id="1.20.1250.20">
    <property type="entry name" value="MFS general substrate transporter like domains"/>
    <property type="match status" value="1"/>
</dbReference>
<protein>
    <submittedName>
        <fullName evidence="11">MFS transporter</fullName>
    </submittedName>
</protein>
<feature type="transmembrane region" description="Helical" evidence="9">
    <location>
        <begin position="53"/>
        <end position="71"/>
    </location>
</feature>
<feature type="domain" description="Major facilitator superfamily (MFS) profile" evidence="10">
    <location>
        <begin position="17"/>
        <end position="506"/>
    </location>
</feature>
<keyword evidence="6 9" id="KW-0472">Membrane</keyword>
<feature type="transmembrane region" description="Helical" evidence="9">
    <location>
        <begin position="361"/>
        <end position="387"/>
    </location>
</feature>
<dbReference type="SUPFAM" id="SSF103473">
    <property type="entry name" value="MFS general substrate transporter"/>
    <property type="match status" value="1"/>
</dbReference>
<feature type="transmembrane region" description="Helical" evidence="9">
    <location>
        <begin position="232"/>
        <end position="250"/>
    </location>
</feature>
<feature type="transmembrane region" description="Helical" evidence="9">
    <location>
        <begin position="337"/>
        <end position="355"/>
    </location>
</feature>
<evidence type="ECO:0000256" key="1">
    <source>
        <dbReference type="ARBA" id="ARBA00004651"/>
    </source>
</evidence>
<feature type="transmembrane region" description="Helical" evidence="9">
    <location>
        <begin position="479"/>
        <end position="501"/>
    </location>
</feature>
<feature type="transmembrane region" description="Helical" evidence="9">
    <location>
        <begin position="307"/>
        <end position="325"/>
    </location>
</feature>
<dbReference type="Pfam" id="PF07690">
    <property type="entry name" value="MFS_1"/>
    <property type="match status" value="1"/>
</dbReference>
<evidence type="ECO:0000256" key="5">
    <source>
        <dbReference type="ARBA" id="ARBA00022989"/>
    </source>
</evidence>
<feature type="transmembrane region" description="Helical" evidence="9">
    <location>
        <begin position="108"/>
        <end position="129"/>
    </location>
</feature>
<keyword evidence="5 9" id="KW-1133">Transmembrane helix</keyword>
<dbReference type="CDD" id="cd17321">
    <property type="entry name" value="MFS_MMR_MDR_like"/>
    <property type="match status" value="1"/>
</dbReference>
<dbReference type="Proteomes" id="UP001596160">
    <property type="component" value="Unassembled WGS sequence"/>
</dbReference>
<keyword evidence="7" id="KW-0046">Antibiotic resistance</keyword>
<comment type="subcellular location">
    <subcellularLocation>
        <location evidence="1">Cell membrane</location>
        <topology evidence="1">Multi-pass membrane protein</topology>
    </subcellularLocation>
</comment>
<feature type="transmembrane region" description="Helical" evidence="9">
    <location>
        <begin position="271"/>
        <end position="295"/>
    </location>
</feature>
<dbReference type="InterPro" id="IPR020846">
    <property type="entry name" value="MFS_dom"/>
</dbReference>
<name>A0ABW0AJN4_9ACTN</name>
<dbReference type="PANTHER" id="PTHR42718">
    <property type="entry name" value="MAJOR FACILITATOR SUPERFAMILY MULTIDRUG TRANSPORTER MFSC"/>
    <property type="match status" value="1"/>
</dbReference>
<reference evidence="12" key="1">
    <citation type="journal article" date="2019" name="Int. J. Syst. Evol. Microbiol.">
        <title>The Global Catalogue of Microorganisms (GCM) 10K type strain sequencing project: providing services to taxonomists for standard genome sequencing and annotation.</title>
        <authorList>
            <consortium name="The Broad Institute Genomics Platform"/>
            <consortium name="The Broad Institute Genome Sequencing Center for Infectious Disease"/>
            <person name="Wu L."/>
            <person name="Ma J."/>
        </authorList>
    </citation>
    <scope>NUCLEOTIDE SEQUENCE [LARGE SCALE GENOMIC DNA]</scope>
    <source>
        <strain evidence="12">PCU 266</strain>
    </source>
</reference>
<dbReference type="EMBL" id="JBHSKP010000006">
    <property type="protein sequence ID" value="MFC5152435.1"/>
    <property type="molecule type" value="Genomic_DNA"/>
</dbReference>
<evidence type="ECO:0000313" key="11">
    <source>
        <dbReference type="EMBL" id="MFC5152435.1"/>
    </source>
</evidence>
<evidence type="ECO:0000259" key="10">
    <source>
        <dbReference type="PROSITE" id="PS50850"/>
    </source>
</evidence>
<evidence type="ECO:0000256" key="7">
    <source>
        <dbReference type="ARBA" id="ARBA00023251"/>
    </source>
</evidence>
<keyword evidence="4 9" id="KW-0812">Transmembrane</keyword>
<feature type="transmembrane region" description="Helical" evidence="9">
    <location>
        <begin position="141"/>
        <end position="161"/>
    </location>
</feature>
<keyword evidence="2" id="KW-0813">Transport</keyword>